<evidence type="ECO:0000313" key="2">
    <source>
        <dbReference type="WBParaSite" id="RSKR_0000240000.1"/>
    </source>
</evidence>
<accession>A0AC35TN60</accession>
<dbReference type="Proteomes" id="UP000095286">
    <property type="component" value="Unplaced"/>
</dbReference>
<protein>
    <submittedName>
        <fullName evidence="2">Cytochrome P450</fullName>
    </submittedName>
</protein>
<evidence type="ECO:0000313" key="1">
    <source>
        <dbReference type="Proteomes" id="UP000095286"/>
    </source>
</evidence>
<organism evidence="1 2">
    <name type="scientific">Rhabditophanes sp. KR3021</name>
    <dbReference type="NCBI Taxonomy" id="114890"/>
    <lineage>
        <taxon>Eukaryota</taxon>
        <taxon>Metazoa</taxon>
        <taxon>Ecdysozoa</taxon>
        <taxon>Nematoda</taxon>
        <taxon>Chromadorea</taxon>
        <taxon>Rhabditida</taxon>
        <taxon>Tylenchina</taxon>
        <taxon>Panagrolaimomorpha</taxon>
        <taxon>Strongyloidoidea</taxon>
        <taxon>Alloionematidae</taxon>
        <taxon>Rhabditophanes</taxon>
    </lineage>
</organism>
<sequence length="609" mass="70920">MAGQLRINLIRLLSSKYTGTGIQKYSEFLKAKQIRIEEAKNVENPLNYTIFGNQRKPKKDVFFYSDRSSGTGYSDYSSTIHHDRPYIWPPLRKLYKWNFAFAGLGMAICIFNADYYYVYQRKRFLKLRDRMNLKGPPLDFFTGNILDRMKYEKRHGKENMINYSIENFERYGSTYATVGGSYFMVFTKDIDMIKEVFVKQFDKFVDRSSIKFTAGFPLGKSLLQVGQNPHNGVEWKRLRATISPTFTNAKLKEMFPIVVERCKAFTKAINKRIETNKLLKITEEFHAVTMDVIGRVAFATPTNCIDDRNEPFYTNGRNFLKELEIPHNKPMTLSLIFPFLTPLLLPFSPMKQYERPLAKRLYEVVRERREKYEDFKDHKDLIQLLLKSDKENIKNTNLAPISDDVIVSNCFGFLLAGFETTSNLLTFSSYYLAKHQDIQERLYNEINEAFEDKNFDYDVIMKLPYLDAIFKETLRLRPSAAQFVSRTATQDCEILGIKFEKGTRVNAPIFAIHWDEQYWPDAHSFNPERFIINPKPSSDIYFPFGIGPRICVGARFAAMEYKLTLVELIKNFTLSMDPVATPDPLPIYIAAVTILRPIKPVELIVNKRI</sequence>
<dbReference type="WBParaSite" id="RSKR_0000240000.1">
    <property type="protein sequence ID" value="RSKR_0000240000.1"/>
    <property type="gene ID" value="RSKR_0000240000"/>
</dbReference>
<reference evidence="2" key="1">
    <citation type="submission" date="2016-11" db="UniProtKB">
        <authorList>
            <consortium name="WormBaseParasite"/>
        </authorList>
    </citation>
    <scope>IDENTIFICATION</scope>
    <source>
        <strain evidence="2">KR3021</strain>
    </source>
</reference>
<name>A0AC35TN60_9BILA</name>
<proteinExistence type="predicted"/>